<comment type="similarity">
    <text evidence="2">Belongs to the CorA metal ion transporter (MIT) (TC 1.A.35) family.</text>
</comment>
<evidence type="ECO:0000256" key="2">
    <source>
        <dbReference type="ARBA" id="ARBA00009765"/>
    </source>
</evidence>
<dbReference type="GO" id="GO:0015095">
    <property type="term" value="F:magnesium ion transmembrane transporter activity"/>
    <property type="evidence" value="ECO:0007669"/>
    <property type="project" value="TreeGrafter"/>
</dbReference>
<evidence type="ECO:0000313" key="13">
    <source>
        <dbReference type="EMBL" id="ACV06415.1"/>
    </source>
</evidence>
<organism evidence="13 14">
    <name type="scientific">Kytococcus sedentarius (strain ATCC 14392 / DSM 20547 / JCM 11482 / CCUG 33030 / NBRC 15357 / NCTC 11040 / CCM 314 / 541)</name>
    <name type="common">Micrococcus sedentarius</name>
    <dbReference type="NCBI Taxonomy" id="478801"/>
    <lineage>
        <taxon>Bacteria</taxon>
        <taxon>Bacillati</taxon>
        <taxon>Actinomycetota</taxon>
        <taxon>Actinomycetes</taxon>
        <taxon>Micrococcales</taxon>
        <taxon>Kytococcaceae</taxon>
        <taxon>Kytococcus</taxon>
    </lineage>
</organism>
<evidence type="ECO:0000256" key="3">
    <source>
        <dbReference type="ARBA" id="ARBA00022448"/>
    </source>
</evidence>
<dbReference type="InterPro" id="IPR002523">
    <property type="entry name" value="MgTranspt_CorA/ZnTranspt_ZntB"/>
</dbReference>
<dbReference type="SUPFAM" id="SSF144083">
    <property type="entry name" value="Magnesium transport protein CorA, transmembrane region"/>
    <property type="match status" value="1"/>
</dbReference>
<dbReference type="CDD" id="cd12830">
    <property type="entry name" value="MtCorA-like"/>
    <property type="match status" value="1"/>
</dbReference>
<dbReference type="GO" id="GO:0000287">
    <property type="term" value="F:magnesium ion binding"/>
    <property type="evidence" value="ECO:0007669"/>
    <property type="project" value="TreeGrafter"/>
</dbReference>
<dbReference type="InterPro" id="IPR045863">
    <property type="entry name" value="CorA_TM1_TM2"/>
</dbReference>
<evidence type="ECO:0000256" key="9">
    <source>
        <dbReference type="ARBA" id="ARBA00023136"/>
    </source>
</evidence>
<dbReference type="PANTHER" id="PTHR46494:SF1">
    <property type="entry name" value="CORA FAMILY METAL ION TRANSPORTER (EUROFUNG)"/>
    <property type="match status" value="1"/>
</dbReference>
<dbReference type="Gene3D" id="1.20.58.340">
    <property type="entry name" value="Magnesium transport protein CorA, transmembrane region"/>
    <property type="match status" value="2"/>
</dbReference>
<keyword evidence="5 12" id="KW-0812">Transmembrane</keyword>
<gene>
    <name evidence="13" type="ordered locus">Ksed_13880</name>
</gene>
<dbReference type="InterPro" id="IPR045861">
    <property type="entry name" value="CorA_cytoplasmic_dom"/>
</dbReference>
<evidence type="ECO:0000256" key="6">
    <source>
        <dbReference type="ARBA" id="ARBA00022842"/>
    </source>
</evidence>
<accession>C7NHQ8</accession>
<comment type="function">
    <text evidence="11">Mediates influx of magnesium ions. Alternates between open and closed states. Activated by low cytoplasmic Mg(2+) levels. Inactive when cytoplasmic Mg(2+) levels are high.</text>
</comment>
<dbReference type="STRING" id="478801.Ksed_13880"/>
<reference evidence="13 14" key="1">
    <citation type="journal article" date="2009" name="Stand. Genomic Sci.">
        <title>Complete genome sequence of Kytococcus sedentarius type strain (541).</title>
        <authorList>
            <person name="Sims D."/>
            <person name="Brettin T."/>
            <person name="Detter J.C."/>
            <person name="Han C."/>
            <person name="Lapidus A."/>
            <person name="Copeland A."/>
            <person name="Glavina Del Rio T."/>
            <person name="Nolan M."/>
            <person name="Chen F."/>
            <person name="Lucas S."/>
            <person name="Tice H."/>
            <person name="Cheng J.F."/>
            <person name="Bruce D."/>
            <person name="Goodwin L."/>
            <person name="Pitluck S."/>
            <person name="Ovchinnikova G."/>
            <person name="Pati A."/>
            <person name="Ivanova N."/>
            <person name="Mavrommatis K."/>
            <person name="Chen A."/>
            <person name="Palaniappan K."/>
            <person name="D'haeseleer P."/>
            <person name="Chain P."/>
            <person name="Bristow J."/>
            <person name="Eisen J.A."/>
            <person name="Markowitz V."/>
            <person name="Hugenholtz P."/>
            <person name="Schneider S."/>
            <person name="Goker M."/>
            <person name="Pukall R."/>
            <person name="Kyrpides N.C."/>
            <person name="Klenk H.P."/>
        </authorList>
    </citation>
    <scope>NUCLEOTIDE SEQUENCE [LARGE SCALE GENOMIC DNA]</scope>
    <source>
        <strain evidence="14">ATCC 14392 / DSM 20547 / JCM 11482 / CCUG 33030 / NBRC 15357 / NCTC 11040 / CCM 314 / 541</strain>
    </source>
</reference>
<evidence type="ECO:0000256" key="10">
    <source>
        <dbReference type="ARBA" id="ARBA00034269"/>
    </source>
</evidence>
<dbReference type="EMBL" id="CP001686">
    <property type="protein sequence ID" value="ACV06415.1"/>
    <property type="molecule type" value="Genomic_DNA"/>
</dbReference>
<keyword evidence="6" id="KW-0460">Magnesium</keyword>
<evidence type="ECO:0000256" key="12">
    <source>
        <dbReference type="SAM" id="Phobius"/>
    </source>
</evidence>
<keyword evidence="4" id="KW-1003">Cell membrane</keyword>
<keyword evidence="14" id="KW-1185">Reference proteome</keyword>
<comment type="catalytic activity">
    <reaction evidence="10">
        <text>Mg(2+)(in) = Mg(2+)(out)</text>
        <dbReference type="Rhea" id="RHEA:29827"/>
        <dbReference type="ChEBI" id="CHEBI:18420"/>
    </reaction>
</comment>
<dbReference type="Proteomes" id="UP000006666">
    <property type="component" value="Chromosome"/>
</dbReference>
<dbReference type="GO" id="GO:0015087">
    <property type="term" value="F:cobalt ion transmembrane transporter activity"/>
    <property type="evidence" value="ECO:0007669"/>
    <property type="project" value="TreeGrafter"/>
</dbReference>
<feature type="transmembrane region" description="Helical" evidence="12">
    <location>
        <begin position="273"/>
        <end position="292"/>
    </location>
</feature>
<dbReference type="SUPFAM" id="SSF143865">
    <property type="entry name" value="CorA soluble domain-like"/>
    <property type="match status" value="1"/>
</dbReference>
<keyword evidence="9 12" id="KW-0472">Membrane</keyword>
<dbReference type="PANTHER" id="PTHR46494">
    <property type="entry name" value="CORA FAMILY METAL ION TRANSPORTER (EUROFUNG)"/>
    <property type="match status" value="1"/>
</dbReference>
<evidence type="ECO:0000256" key="8">
    <source>
        <dbReference type="ARBA" id="ARBA00023065"/>
    </source>
</evidence>
<comment type="subcellular location">
    <subcellularLocation>
        <location evidence="1">Cell membrane</location>
        <topology evidence="1">Multi-pass membrane protein</topology>
    </subcellularLocation>
</comment>
<evidence type="ECO:0000256" key="7">
    <source>
        <dbReference type="ARBA" id="ARBA00022989"/>
    </source>
</evidence>
<evidence type="ECO:0000256" key="1">
    <source>
        <dbReference type="ARBA" id="ARBA00004651"/>
    </source>
</evidence>
<evidence type="ECO:0000256" key="11">
    <source>
        <dbReference type="ARBA" id="ARBA00045497"/>
    </source>
</evidence>
<proteinExistence type="inferred from homology"/>
<evidence type="ECO:0000256" key="5">
    <source>
        <dbReference type="ARBA" id="ARBA00022692"/>
    </source>
</evidence>
<evidence type="ECO:0000313" key="14">
    <source>
        <dbReference type="Proteomes" id="UP000006666"/>
    </source>
</evidence>
<dbReference type="RefSeq" id="WP_015779360.1">
    <property type="nucleotide sequence ID" value="NC_013169.1"/>
</dbReference>
<keyword evidence="3" id="KW-0813">Transport</keyword>
<keyword evidence="7 12" id="KW-1133">Transmembrane helix</keyword>
<dbReference type="GO" id="GO:0050897">
    <property type="term" value="F:cobalt ion binding"/>
    <property type="evidence" value="ECO:0007669"/>
    <property type="project" value="TreeGrafter"/>
</dbReference>
<keyword evidence="8" id="KW-0406">Ion transport</keyword>
<dbReference type="FunFam" id="1.20.58.340:FF:000004">
    <property type="entry name" value="Magnesium transport protein CorA"/>
    <property type="match status" value="1"/>
</dbReference>
<evidence type="ECO:0000256" key="4">
    <source>
        <dbReference type="ARBA" id="ARBA00022475"/>
    </source>
</evidence>
<feature type="transmembrane region" description="Helical" evidence="12">
    <location>
        <begin position="304"/>
        <end position="322"/>
    </location>
</feature>
<dbReference type="AlphaFoldDB" id="C7NHQ8"/>
<dbReference type="Gene3D" id="3.30.460.20">
    <property type="entry name" value="CorA soluble domain-like"/>
    <property type="match status" value="1"/>
</dbReference>
<dbReference type="eggNOG" id="COG0598">
    <property type="taxonomic scope" value="Bacteria"/>
</dbReference>
<name>C7NHQ8_KYTSD</name>
<dbReference type="KEGG" id="kse:Ksed_13880"/>
<dbReference type="HOGENOM" id="CLU_007127_0_2_11"/>
<dbReference type="GO" id="GO:0005886">
    <property type="term" value="C:plasma membrane"/>
    <property type="evidence" value="ECO:0007669"/>
    <property type="project" value="UniProtKB-SubCell"/>
</dbReference>
<protein>
    <submittedName>
        <fullName evidence="13">Mg2+/Co2+ transporter</fullName>
    </submittedName>
</protein>
<dbReference type="Pfam" id="PF01544">
    <property type="entry name" value="CorA"/>
    <property type="match status" value="1"/>
</dbReference>
<sequence>MIVDKAVYAGGRRHECPDAAAGLADARRRNEAGGPESERAFVWVGLFEPTGDEVREFTELFAMHPLMVEDIVTGRQRPKLDVVDDTAMLVFRTLAYFEENSDVETGEVLLAWGPDWVLTVRHGDVTRLDGVRSRLEHSPDLMRHGPAAAVFVVADHIVDIYTAVDLELNDDLIRVEQATFADGGQVDVSDIYALKREILEARGAVHPLVKPVRQLIAADELVPSPLNPYFSDVQDHLLRADDNIMDYDQSLTDILQAHLAMVSVKQGEDARQISAWAALAVIPTIVGAIYGMNFDHMPELHTAWGYPVVLLLTAAAVVLLYWRFRRSGWL</sequence>